<feature type="compositionally biased region" description="Basic and acidic residues" evidence="1">
    <location>
        <begin position="167"/>
        <end position="185"/>
    </location>
</feature>
<dbReference type="Pfam" id="PF10346">
    <property type="entry name" value="Con-6"/>
    <property type="match status" value="2"/>
</dbReference>
<dbReference type="InterPro" id="IPR052670">
    <property type="entry name" value="UPF0654_domain"/>
</dbReference>
<dbReference type="EMBL" id="JAULSV010000002">
    <property type="protein sequence ID" value="KAK0652710.1"/>
    <property type="molecule type" value="Genomic_DNA"/>
</dbReference>
<feature type="compositionally biased region" description="Basic and acidic residues" evidence="1">
    <location>
        <begin position="1"/>
        <end position="11"/>
    </location>
</feature>
<dbReference type="PANTHER" id="PTHR36576:SF2">
    <property type="entry name" value="PROTEIN CON-6, PUTATIVE (AFU_ORTHOLOGUE AFUA_4G03615)-RELATED"/>
    <property type="match status" value="1"/>
</dbReference>
<dbReference type="Proteomes" id="UP001174936">
    <property type="component" value="Unassembled WGS sequence"/>
</dbReference>
<keyword evidence="3" id="KW-1185">Reference proteome</keyword>
<name>A0AA39YKK7_9PEZI</name>
<feature type="region of interest" description="Disordered" evidence="1">
    <location>
        <begin position="1"/>
        <end position="185"/>
    </location>
</feature>
<feature type="compositionally biased region" description="Basic and acidic residues" evidence="1">
    <location>
        <begin position="22"/>
        <end position="45"/>
    </location>
</feature>
<evidence type="ECO:0000313" key="2">
    <source>
        <dbReference type="EMBL" id="KAK0652710.1"/>
    </source>
</evidence>
<proteinExistence type="predicted"/>
<evidence type="ECO:0000313" key="3">
    <source>
        <dbReference type="Proteomes" id="UP001174936"/>
    </source>
</evidence>
<feature type="compositionally biased region" description="Low complexity" evidence="1">
    <location>
        <begin position="93"/>
        <end position="123"/>
    </location>
</feature>
<dbReference type="GO" id="GO:0005737">
    <property type="term" value="C:cytoplasm"/>
    <property type="evidence" value="ECO:0007669"/>
    <property type="project" value="TreeGrafter"/>
</dbReference>
<sequence length="185" mass="19887">MADRGNRERGLKAAINNPRVSEQAKQHDREILETEFGEHFEEGAGYRKTTAESPSPEREVSSGLEASEEDLEYMESPPPRAKQTTGLRSAAASHTVSRMSKMSSSDMMEGSRSTGTTSSSGGSKLMKTRSSSAGAAGSVKPEEIEGKDAGNVIRGLKAAITNPNVSEKAKDKDRKKLRKLGESVE</sequence>
<dbReference type="AlphaFoldDB" id="A0AA39YKK7"/>
<protein>
    <recommendedName>
        <fullName evidence="4">Conidiation-specific protein 6</fullName>
    </recommendedName>
</protein>
<dbReference type="PANTHER" id="PTHR36576">
    <property type="entry name" value="UPF0654 PROTEIN C11D3.01C-RELATED"/>
    <property type="match status" value="1"/>
</dbReference>
<accession>A0AA39YKK7</accession>
<comment type="caution">
    <text evidence="2">The sequence shown here is derived from an EMBL/GenBank/DDBJ whole genome shotgun (WGS) entry which is preliminary data.</text>
</comment>
<reference evidence="2" key="1">
    <citation type="submission" date="2023-06" db="EMBL/GenBank/DDBJ databases">
        <title>Genome-scale phylogeny and comparative genomics of the fungal order Sordariales.</title>
        <authorList>
            <consortium name="Lawrence Berkeley National Laboratory"/>
            <person name="Hensen N."/>
            <person name="Bonometti L."/>
            <person name="Westerberg I."/>
            <person name="Brannstrom I.O."/>
            <person name="Guillou S."/>
            <person name="Cros-Aarteil S."/>
            <person name="Calhoun S."/>
            <person name="Haridas S."/>
            <person name="Kuo A."/>
            <person name="Mondo S."/>
            <person name="Pangilinan J."/>
            <person name="Riley R."/>
            <person name="Labutti K."/>
            <person name="Andreopoulos B."/>
            <person name="Lipzen A."/>
            <person name="Chen C."/>
            <person name="Yanf M."/>
            <person name="Daum C."/>
            <person name="Ng V."/>
            <person name="Clum A."/>
            <person name="Steindorff A."/>
            <person name="Ohm R."/>
            <person name="Martin F."/>
            <person name="Silar P."/>
            <person name="Natvig D."/>
            <person name="Lalanne C."/>
            <person name="Gautier V."/>
            <person name="Ament-Velasquez S.L."/>
            <person name="Kruys A."/>
            <person name="Hutchinson M.I."/>
            <person name="Powell A.J."/>
            <person name="Barry K."/>
            <person name="Miller A.N."/>
            <person name="Grigoriev I.V."/>
            <person name="Debuchy R."/>
            <person name="Gladieux P."/>
            <person name="Thoren M.H."/>
            <person name="Johannesson H."/>
        </authorList>
    </citation>
    <scope>NUCLEOTIDE SEQUENCE</scope>
    <source>
        <strain evidence="2">SMH2532-1</strain>
    </source>
</reference>
<organism evidence="2 3">
    <name type="scientific">Cercophora newfieldiana</name>
    <dbReference type="NCBI Taxonomy" id="92897"/>
    <lineage>
        <taxon>Eukaryota</taxon>
        <taxon>Fungi</taxon>
        <taxon>Dikarya</taxon>
        <taxon>Ascomycota</taxon>
        <taxon>Pezizomycotina</taxon>
        <taxon>Sordariomycetes</taxon>
        <taxon>Sordariomycetidae</taxon>
        <taxon>Sordariales</taxon>
        <taxon>Lasiosphaeriaceae</taxon>
        <taxon>Cercophora</taxon>
    </lineage>
</organism>
<dbReference type="InterPro" id="IPR018824">
    <property type="entry name" value="Conidiation-specific_6"/>
</dbReference>
<gene>
    <name evidence="2" type="ORF">B0T16DRAFT_406674</name>
</gene>
<evidence type="ECO:0000256" key="1">
    <source>
        <dbReference type="SAM" id="MobiDB-lite"/>
    </source>
</evidence>
<evidence type="ECO:0008006" key="4">
    <source>
        <dbReference type="Google" id="ProtNLM"/>
    </source>
</evidence>